<protein>
    <submittedName>
        <fullName evidence="3">Uncharacterized protein LOC109128116</fullName>
    </submittedName>
</protein>
<accession>A0ABM1QRR5</accession>
<proteinExistence type="predicted"/>
<evidence type="ECO:0000256" key="1">
    <source>
        <dbReference type="SAM" id="Coils"/>
    </source>
</evidence>
<organism evidence="2 3">
    <name type="scientific">Camelina sativa</name>
    <name type="common">False flax</name>
    <name type="synonym">Myagrum sativum</name>
    <dbReference type="NCBI Taxonomy" id="90675"/>
    <lineage>
        <taxon>Eukaryota</taxon>
        <taxon>Viridiplantae</taxon>
        <taxon>Streptophyta</taxon>
        <taxon>Embryophyta</taxon>
        <taxon>Tracheophyta</taxon>
        <taxon>Spermatophyta</taxon>
        <taxon>Magnoliopsida</taxon>
        <taxon>eudicotyledons</taxon>
        <taxon>Gunneridae</taxon>
        <taxon>Pentapetalae</taxon>
        <taxon>rosids</taxon>
        <taxon>malvids</taxon>
        <taxon>Brassicales</taxon>
        <taxon>Brassicaceae</taxon>
        <taxon>Camelineae</taxon>
        <taxon>Camelina</taxon>
    </lineage>
</organism>
<reference evidence="3" key="2">
    <citation type="submission" date="2025-08" db="UniProtKB">
        <authorList>
            <consortium name="RefSeq"/>
        </authorList>
    </citation>
    <scope>IDENTIFICATION</scope>
    <source>
        <tissue evidence="3">Leaf</tissue>
    </source>
</reference>
<dbReference type="GeneID" id="109128116"/>
<feature type="coiled-coil region" evidence="1">
    <location>
        <begin position="29"/>
        <end position="56"/>
    </location>
</feature>
<reference evidence="2" key="1">
    <citation type="journal article" date="2014" name="Nat. Commun.">
        <title>The emerging biofuel crop Camelina sativa retains a highly undifferentiated hexaploid genome structure.</title>
        <authorList>
            <person name="Kagale S."/>
            <person name="Koh C."/>
            <person name="Nixon J."/>
            <person name="Bollina V."/>
            <person name="Clarke W.E."/>
            <person name="Tuteja R."/>
            <person name="Spillane C."/>
            <person name="Robinson S.J."/>
            <person name="Links M.G."/>
            <person name="Clarke C."/>
            <person name="Higgins E.E."/>
            <person name="Huebert T."/>
            <person name="Sharpe A.G."/>
            <person name="Parkin I.A."/>
        </authorList>
    </citation>
    <scope>NUCLEOTIDE SEQUENCE [LARGE SCALE GENOMIC DNA]</scope>
    <source>
        <strain evidence="2">cv. DH55</strain>
    </source>
</reference>
<evidence type="ECO:0000313" key="3">
    <source>
        <dbReference type="RefSeq" id="XP_019089453.1"/>
    </source>
</evidence>
<sequence>MQIKIALTPEKKEVAKVEPDVGKERKMRKMIMLNELEELTSTVDRKKKQAKKILAKRRAKDKTRKATGPQMDVLEDGYVDDHDFFSLSAIKVLHFCIRSLQ</sequence>
<dbReference type="RefSeq" id="XP_019089453.1">
    <property type="nucleotide sequence ID" value="XM_019233908.1"/>
</dbReference>
<keyword evidence="2" id="KW-1185">Reference proteome</keyword>
<keyword evidence="1" id="KW-0175">Coiled coil</keyword>
<evidence type="ECO:0000313" key="2">
    <source>
        <dbReference type="Proteomes" id="UP000694864"/>
    </source>
</evidence>
<gene>
    <name evidence="3" type="primary">LOC109128116</name>
</gene>
<name>A0ABM1QRR5_CAMSA</name>
<dbReference type="Proteomes" id="UP000694864">
    <property type="component" value="Chromosome 12"/>
</dbReference>